<feature type="binding site" evidence="9">
    <location>
        <begin position="111"/>
        <end position="112"/>
    </location>
    <ligand>
        <name>pyridoxal 5'-phosphate</name>
        <dbReference type="ChEBI" id="CHEBI:597326"/>
    </ligand>
</feature>
<evidence type="ECO:0000256" key="7">
    <source>
        <dbReference type="ARBA" id="ARBA00022898"/>
    </source>
</evidence>
<dbReference type="FunFam" id="3.40.640.10:FF:000041">
    <property type="entry name" value="Adenosylmethionine-8-amino-7-oxononanoate aminotransferase"/>
    <property type="match status" value="1"/>
</dbReference>
<feature type="binding site" evidence="9">
    <location>
        <position position="51"/>
    </location>
    <ligand>
        <name>substrate</name>
    </ligand>
</feature>
<evidence type="ECO:0000256" key="5">
    <source>
        <dbReference type="ARBA" id="ARBA00022691"/>
    </source>
</evidence>
<dbReference type="InterPro" id="IPR015424">
    <property type="entry name" value="PyrdxlP-dep_Trfase"/>
</dbReference>
<keyword evidence="4 9" id="KW-0808">Transferase</keyword>
<keyword evidence="3 9" id="KW-0032">Aminotransferase</keyword>
<keyword evidence="7 9" id="KW-0663">Pyridoxal phosphate</keyword>
<dbReference type="Gene3D" id="3.90.1150.10">
    <property type="entry name" value="Aspartate Aminotransferase, domain 1"/>
    <property type="match status" value="1"/>
</dbReference>
<dbReference type="PANTHER" id="PTHR42684">
    <property type="entry name" value="ADENOSYLMETHIONINE-8-AMINO-7-OXONONANOATE AMINOTRANSFERASE"/>
    <property type="match status" value="1"/>
</dbReference>
<organism evidence="10 11">
    <name type="scientific">Shewanella zhuhaiensis</name>
    <dbReference type="NCBI Taxonomy" id="2919576"/>
    <lineage>
        <taxon>Bacteria</taxon>
        <taxon>Pseudomonadati</taxon>
        <taxon>Pseudomonadota</taxon>
        <taxon>Gammaproteobacteria</taxon>
        <taxon>Alteromonadales</taxon>
        <taxon>Shewanellaceae</taxon>
        <taxon>Shewanella</taxon>
    </lineage>
</organism>
<dbReference type="GO" id="GO:0005737">
    <property type="term" value="C:cytoplasm"/>
    <property type="evidence" value="ECO:0007669"/>
    <property type="project" value="UniProtKB-SubCell"/>
</dbReference>
<feature type="binding site" evidence="9">
    <location>
        <position position="274"/>
    </location>
    <ligand>
        <name>substrate</name>
    </ligand>
</feature>
<evidence type="ECO:0000256" key="9">
    <source>
        <dbReference type="HAMAP-Rule" id="MF_00834"/>
    </source>
</evidence>
<dbReference type="HAMAP" id="MF_00834">
    <property type="entry name" value="BioA"/>
    <property type="match status" value="1"/>
</dbReference>
<sequence>MSIDFEFDRNHLWHPYTSMATPLPVLGITSASGCRLTLEDGRELVDGTSSWWSAIHGYGHPALVSAVQTQAATLSHVMFGGLTHEPATELGKALLSLVHPKLTKVFYADSGSVAVEVALKMAIQYWQGRDEPQKHKLLTVLGGYHGDTFAAMSVCDPNSGMHGMFGHLVPRQIFAKAPPAGFNRPFVDADITELRTLLQAHHHEIAALVIEPIMQGAGGLRFHSPEYLQAIRALCDEYQVLLILDEIATGFGRTGKAFAYEHAGIAPDLLCLGKALTGGMLSLAATLSTDEVAAGISDSPAGVFMHGPTFMANPLACAAAIASLALFAENRWTSQVANIETQLTDTLEAARVLPQVVDVRVLGAVGVIEMAQTVDTAFALKAFAERGVWVRPFGRLIYVMPPYCISDAELAMLTKAMVEVAALEGICKTAHNPAHG</sequence>
<dbReference type="InterPro" id="IPR005815">
    <property type="entry name" value="BioA"/>
</dbReference>
<feature type="modified residue" description="N6-(pyridoxal phosphate)lysine" evidence="9">
    <location>
        <position position="274"/>
    </location>
</feature>
<comment type="subunit">
    <text evidence="9">Homodimer.</text>
</comment>
<dbReference type="GO" id="GO:0030170">
    <property type="term" value="F:pyridoxal phosphate binding"/>
    <property type="evidence" value="ECO:0007669"/>
    <property type="project" value="UniProtKB-UniRule"/>
</dbReference>
<gene>
    <name evidence="9 10" type="primary">bioA</name>
    <name evidence="10" type="ORF">MJ923_17855</name>
</gene>
<comment type="catalytic activity">
    <reaction evidence="8 9">
        <text>(8S)-8-amino-7-oxononanoate + S-adenosyl-L-methionine = S-adenosyl-4-methylsulfanyl-2-oxobutanoate + (7R,8S)-7,8-diammoniononanoate</text>
        <dbReference type="Rhea" id="RHEA:16861"/>
        <dbReference type="ChEBI" id="CHEBI:16490"/>
        <dbReference type="ChEBI" id="CHEBI:59789"/>
        <dbReference type="ChEBI" id="CHEBI:149468"/>
        <dbReference type="ChEBI" id="CHEBI:149469"/>
        <dbReference type="EC" id="2.6.1.62"/>
    </reaction>
</comment>
<dbReference type="AlphaFoldDB" id="A0AAJ1F244"/>
<comment type="function">
    <text evidence="9">Catalyzes the transfer of the alpha-amino group from S-adenosyl-L-methionine (SAM) to 7-keto-8-aminopelargonic acid (KAPA) to form 7,8-diaminopelargonic acid (DAPA). It is the only aminotransferase known to utilize SAM as an amino donor.</text>
</comment>
<evidence type="ECO:0000256" key="6">
    <source>
        <dbReference type="ARBA" id="ARBA00022756"/>
    </source>
</evidence>
<evidence type="ECO:0000256" key="8">
    <source>
        <dbReference type="ARBA" id="ARBA00048449"/>
    </source>
</evidence>
<dbReference type="NCBIfam" id="NF004624">
    <property type="entry name" value="PRK05964.1"/>
    <property type="match status" value="1"/>
</dbReference>
<evidence type="ECO:0000256" key="4">
    <source>
        <dbReference type="ARBA" id="ARBA00022679"/>
    </source>
</evidence>
<evidence type="ECO:0000313" key="10">
    <source>
        <dbReference type="EMBL" id="MCH4296178.1"/>
    </source>
</evidence>
<evidence type="ECO:0000256" key="1">
    <source>
        <dbReference type="ARBA" id="ARBA00001933"/>
    </source>
</evidence>
<dbReference type="CDD" id="cd00610">
    <property type="entry name" value="OAT_like"/>
    <property type="match status" value="1"/>
</dbReference>
<comment type="pathway">
    <text evidence="2 9">Cofactor biosynthesis; biotin biosynthesis; 7,8-diaminononanoate from 8-amino-7-oxononanoate (SAM route): step 1/1.</text>
</comment>
<feature type="binding site" evidence="9">
    <location>
        <begin position="308"/>
        <end position="309"/>
    </location>
    <ligand>
        <name>pyridoxal 5'-phosphate</name>
        <dbReference type="ChEBI" id="CHEBI:597326"/>
    </ligand>
</feature>
<dbReference type="Gene3D" id="3.40.640.10">
    <property type="entry name" value="Type I PLP-dependent aspartate aminotransferase-like (Major domain)"/>
    <property type="match status" value="1"/>
</dbReference>
<name>A0AAJ1F244_9GAMM</name>
<dbReference type="InterPro" id="IPR015421">
    <property type="entry name" value="PyrdxlP-dep_Trfase_major"/>
</dbReference>
<dbReference type="Proteomes" id="UP001297581">
    <property type="component" value="Unassembled WGS sequence"/>
</dbReference>
<keyword evidence="9" id="KW-0963">Cytoplasm</keyword>
<reference evidence="10 11" key="1">
    <citation type="submission" date="2022-02" db="EMBL/GenBank/DDBJ databases">
        <title>The genome sequence of Shewanella sp. 3B26.</title>
        <authorList>
            <person name="Du J."/>
        </authorList>
    </citation>
    <scope>NUCLEOTIDE SEQUENCE [LARGE SCALE GENOMIC DNA]</scope>
    <source>
        <strain evidence="10 11">3B26</strain>
    </source>
</reference>
<keyword evidence="11" id="KW-1185">Reference proteome</keyword>
<comment type="subcellular location">
    <subcellularLocation>
        <location evidence="9">Cytoplasm</location>
    </subcellularLocation>
</comment>
<dbReference type="InterPro" id="IPR049704">
    <property type="entry name" value="Aminotrans_3_PPA_site"/>
</dbReference>
<keyword evidence="6 9" id="KW-0093">Biotin biosynthesis</keyword>
<dbReference type="RefSeq" id="WP_240592252.1">
    <property type="nucleotide sequence ID" value="NZ_JAKUDL010000008.1"/>
</dbReference>
<feature type="binding site" evidence="9">
    <location>
        <position position="144"/>
    </location>
    <ligand>
        <name>substrate</name>
    </ligand>
</feature>
<dbReference type="InterPro" id="IPR015422">
    <property type="entry name" value="PyrdxlP-dep_Trfase_small"/>
</dbReference>
<dbReference type="EMBL" id="JAKUDL010000008">
    <property type="protein sequence ID" value="MCH4296178.1"/>
    <property type="molecule type" value="Genomic_DNA"/>
</dbReference>
<comment type="cofactor">
    <cofactor evidence="1 9">
        <name>pyridoxal 5'-phosphate</name>
        <dbReference type="ChEBI" id="CHEBI:597326"/>
    </cofactor>
</comment>
<evidence type="ECO:0000256" key="3">
    <source>
        <dbReference type="ARBA" id="ARBA00022576"/>
    </source>
</evidence>
<dbReference type="GO" id="GO:0004015">
    <property type="term" value="F:adenosylmethionine-8-amino-7-oxononanoate transaminase activity"/>
    <property type="evidence" value="ECO:0007669"/>
    <property type="project" value="UniProtKB-UniRule"/>
</dbReference>
<feature type="binding site" evidence="9">
    <location>
        <position position="245"/>
    </location>
    <ligand>
        <name>pyridoxal 5'-phosphate</name>
        <dbReference type="ChEBI" id="CHEBI:597326"/>
    </ligand>
</feature>
<proteinExistence type="inferred from homology"/>
<keyword evidence="5 9" id="KW-0949">S-adenosyl-L-methionine</keyword>
<accession>A0AAJ1F244</accession>
<dbReference type="SUPFAM" id="SSF53383">
    <property type="entry name" value="PLP-dependent transferases"/>
    <property type="match status" value="1"/>
</dbReference>
<dbReference type="EC" id="2.6.1.62" evidence="9"/>
<dbReference type="GO" id="GO:0009102">
    <property type="term" value="P:biotin biosynthetic process"/>
    <property type="evidence" value="ECO:0007669"/>
    <property type="project" value="UniProtKB-UniRule"/>
</dbReference>
<dbReference type="NCBIfam" id="TIGR00508">
    <property type="entry name" value="bioA"/>
    <property type="match status" value="1"/>
</dbReference>
<dbReference type="PROSITE" id="PS00600">
    <property type="entry name" value="AA_TRANSFER_CLASS_3"/>
    <property type="match status" value="1"/>
</dbReference>
<dbReference type="PANTHER" id="PTHR42684:SF17">
    <property type="entry name" value="ADENOSYLMETHIONINE-8-AMINO-7-OXONONANOATE AMINOTRANSFERASE"/>
    <property type="match status" value="1"/>
</dbReference>
<dbReference type="InterPro" id="IPR005814">
    <property type="entry name" value="Aminotrans_3"/>
</dbReference>
<comment type="caution">
    <text evidence="10">The sequence shown here is derived from an EMBL/GenBank/DDBJ whole genome shotgun (WGS) entry which is preliminary data.</text>
</comment>
<feature type="binding site" evidence="9">
    <location>
        <position position="391"/>
    </location>
    <ligand>
        <name>substrate</name>
    </ligand>
</feature>
<dbReference type="Pfam" id="PF00202">
    <property type="entry name" value="Aminotran_3"/>
    <property type="match status" value="1"/>
</dbReference>
<feature type="site" description="Participates in the substrate recognition with KAPA and in a stacking interaction with the adenine ring of SAM" evidence="9">
    <location>
        <position position="16"/>
    </location>
</feature>
<evidence type="ECO:0000256" key="2">
    <source>
        <dbReference type="ARBA" id="ARBA00005063"/>
    </source>
</evidence>
<evidence type="ECO:0000313" key="11">
    <source>
        <dbReference type="Proteomes" id="UP001297581"/>
    </source>
</evidence>
<feature type="binding site" evidence="9">
    <location>
        <position position="307"/>
    </location>
    <ligand>
        <name>substrate</name>
    </ligand>
</feature>
<protein>
    <recommendedName>
        <fullName evidence="9">Adenosylmethionine-8-amino-7-oxononanoate aminotransferase</fullName>
        <ecNumber evidence="9">2.6.1.62</ecNumber>
    </recommendedName>
    <alternativeName>
        <fullName evidence="9">7,8-diamino-pelargonic acid aminotransferase</fullName>
        <shortName evidence="9">DAPA AT</shortName>
        <shortName evidence="9">DAPA aminotransferase</shortName>
    </alternativeName>
    <alternativeName>
        <fullName evidence="9">7,8-diaminononanoate synthase</fullName>
        <shortName evidence="9">DANS</shortName>
    </alternativeName>
    <alternativeName>
        <fullName evidence="9">Diaminopelargonic acid synthase</fullName>
    </alternativeName>
</protein>
<comment type="similarity">
    <text evidence="9">Belongs to the class-III pyridoxal-phosphate-dependent aminotransferase family. BioA subfamily.</text>
</comment>